<gene>
    <name evidence="2" type="ORF">H2201_002508</name>
</gene>
<evidence type="ECO:0000256" key="1">
    <source>
        <dbReference type="SAM" id="MobiDB-lite"/>
    </source>
</evidence>
<feature type="region of interest" description="Disordered" evidence="1">
    <location>
        <begin position="1"/>
        <end position="33"/>
    </location>
</feature>
<sequence>MEELSSSTAQHETTEPSDKPESSTADDESGKKVTVAADVEEISANWNMLPEGWLVPQLRWQCLDKDGNPSIHQLSADIVQHLSVLSRDSKNDHTMAMAYIEQSYERRRKYSTDKGDRNWAWITPHDIRFATAHYTREKEKEGVRKGRLEKYLTKRKYEQLTEEADDLVDQERSGKRLKAIPKWKRKPRLFVTLKLKPEVLRNVRPRCIAVLKLSPDVLRNFPHENPVPGPSSTSPSLQ</sequence>
<evidence type="ECO:0000313" key="2">
    <source>
        <dbReference type="EMBL" id="KAJ9667307.1"/>
    </source>
</evidence>
<organism evidence="2 3">
    <name type="scientific">Coniosporium apollinis</name>
    <dbReference type="NCBI Taxonomy" id="61459"/>
    <lineage>
        <taxon>Eukaryota</taxon>
        <taxon>Fungi</taxon>
        <taxon>Dikarya</taxon>
        <taxon>Ascomycota</taxon>
        <taxon>Pezizomycotina</taxon>
        <taxon>Dothideomycetes</taxon>
        <taxon>Dothideomycetes incertae sedis</taxon>
        <taxon>Coniosporium</taxon>
    </lineage>
</organism>
<reference evidence="2" key="1">
    <citation type="submission" date="2022-10" db="EMBL/GenBank/DDBJ databases">
        <title>Culturing micro-colonial fungi from biological soil crusts in the Mojave desert and describing Neophaeococcomyces mojavensis, and introducing the new genera and species Taxawa tesnikishii.</title>
        <authorList>
            <person name="Kurbessoian T."/>
            <person name="Stajich J.E."/>
        </authorList>
    </citation>
    <scope>NUCLEOTIDE SEQUENCE</scope>
    <source>
        <strain evidence="2">TK_1</strain>
    </source>
</reference>
<accession>A0ABQ9NY48</accession>
<evidence type="ECO:0000313" key="3">
    <source>
        <dbReference type="Proteomes" id="UP001172684"/>
    </source>
</evidence>
<keyword evidence="3" id="KW-1185">Reference proteome</keyword>
<comment type="caution">
    <text evidence="2">The sequence shown here is derived from an EMBL/GenBank/DDBJ whole genome shotgun (WGS) entry which is preliminary data.</text>
</comment>
<feature type="compositionally biased region" description="Basic and acidic residues" evidence="1">
    <location>
        <begin position="12"/>
        <end position="21"/>
    </location>
</feature>
<protein>
    <submittedName>
        <fullName evidence="2">Uncharacterized protein</fullName>
    </submittedName>
</protein>
<name>A0ABQ9NY48_9PEZI</name>
<proteinExistence type="predicted"/>
<feature type="compositionally biased region" description="Polar residues" evidence="1">
    <location>
        <begin position="1"/>
        <end position="11"/>
    </location>
</feature>
<feature type="region of interest" description="Disordered" evidence="1">
    <location>
        <begin position="219"/>
        <end position="238"/>
    </location>
</feature>
<dbReference type="EMBL" id="JAPDRL010000013">
    <property type="protein sequence ID" value="KAJ9667307.1"/>
    <property type="molecule type" value="Genomic_DNA"/>
</dbReference>
<dbReference type="Proteomes" id="UP001172684">
    <property type="component" value="Unassembled WGS sequence"/>
</dbReference>